<evidence type="ECO:0000259" key="1">
    <source>
        <dbReference type="Pfam" id="PF23277"/>
    </source>
</evidence>
<dbReference type="Pfam" id="PF23277">
    <property type="entry name" value="Ig_Dlec1_1"/>
    <property type="match status" value="1"/>
</dbReference>
<dbReference type="OrthoDB" id="2115465at2759"/>
<dbReference type="PANTHER" id="PTHR46348">
    <property type="entry name" value="DELETED IN LUNG AND ESOPHAGEAL CANCER PROTEIN 1"/>
    <property type="match status" value="1"/>
</dbReference>
<dbReference type="PANTHER" id="PTHR46348:SF1">
    <property type="entry name" value="DELETED IN LUNG AND ESOPHAGEAL CANCER PROTEIN 1"/>
    <property type="match status" value="1"/>
</dbReference>
<gene>
    <name evidence="2" type="ORF">BpHYR1_020018</name>
</gene>
<dbReference type="GO" id="GO:0005737">
    <property type="term" value="C:cytoplasm"/>
    <property type="evidence" value="ECO:0007669"/>
    <property type="project" value="TreeGrafter"/>
</dbReference>
<evidence type="ECO:0000313" key="2">
    <source>
        <dbReference type="EMBL" id="RMZ94374.1"/>
    </source>
</evidence>
<comment type="caution">
    <text evidence="2">The sequence shown here is derived from an EMBL/GenBank/DDBJ whole genome shotgun (WGS) entry which is preliminary data.</text>
</comment>
<dbReference type="InterPro" id="IPR059041">
    <property type="entry name" value="Ig_DLEC1_1"/>
</dbReference>
<dbReference type="GO" id="GO:0015631">
    <property type="term" value="F:tubulin binding"/>
    <property type="evidence" value="ECO:0007669"/>
    <property type="project" value="TreeGrafter"/>
</dbReference>
<dbReference type="InterPro" id="IPR013783">
    <property type="entry name" value="Ig-like_fold"/>
</dbReference>
<dbReference type="InterPro" id="IPR033304">
    <property type="entry name" value="DLEC1"/>
</dbReference>
<dbReference type="GO" id="GO:0005929">
    <property type="term" value="C:cilium"/>
    <property type="evidence" value="ECO:0007669"/>
    <property type="project" value="TreeGrafter"/>
</dbReference>
<feature type="domain" description="Deleted in lung and esophageal cancer protein 1 Ig-like" evidence="1">
    <location>
        <begin position="27"/>
        <end position="116"/>
    </location>
</feature>
<reference evidence="2 3" key="1">
    <citation type="journal article" date="2018" name="Sci. Rep.">
        <title>Genomic signatures of local adaptation to the degree of environmental predictability in rotifers.</title>
        <authorList>
            <person name="Franch-Gras L."/>
            <person name="Hahn C."/>
            <person name="Garcia-Roger E.M."/>
            <person name="Carmona M.J."/>
            <person name="Serra M."/>
            <person name="Gomez A."/>
        </authorList>
    </citation>
    <scope>NUCLEOTIDE SEQUENCE [LARGE SCALE GENOMIC DNA]</scope>
    <source>
        <strain evidence="2">HYR1</strain>
    </source>
</reference>
<accession>A0A3M7P6R0</accession>
<dbReference type="Proteomes" id="UP000276133">
    <property type="component" value="Unassembled WGS sequence"/>
</dbReference>
<organism evidence="2 3">
    <name type="scientific">Brachionus plicatilis</name>
    <name type="common">Marine rotifer</name>
    <name type="synonym">Brachionus muelleri</name>
    <dbReference type="NCBI Taxonomy" id="10195"/>
    <lineage>
        <taxon>Eukaryota</taxon>
        <taxon>Metazoa</taxon>
        <taxon>Spiralia</taxon>
        <taxon>Gnathifera</taxon>
        <taxon>Rotifera</taxon>
        <taxon>Eurotatoria</taxon>
        <taxon>Monogononta</taxon>
        <taxon>Pseudotrocha</taxon>
        <taxon>Ploima</taxon>
        <taxon>Brachionidae</taxon>
        <taxon>Brachionus</taxon>
    </lineage>
</organism>
<proteinExistence type="predicted"/>
<protein>
    <submittedName>
        <fullName evidence="2">Deleted in lung and esophageal cancer 1</fullName>
    </submittedName>
</protein>
<dbReference type="AlphaFoldDB" id="A0A3M7P6R0"/>
<evidence type="ECO:0000313" key="3">
    <source>
        <dbReference type="Proteomes" id="UP000276133"/>
    </source>
</evidence>
<name>A0A3M7P6R0_BRAPC</name>
<sequence length="155" mass="17704">NRTNFLANPRLEANRLAQICKDTELVFDINPKIISFDKYVIGKVYESTFEIRNTSTVAHQFRAVPPKKLFFSLSLGQYPQGQSLIAPGLSAQFNIRFSPDSLCSFEDQILVECSNGSKAVLPLVAKRESPCLTIFFWSELWEFCLKKINIFLFNL</sequence>
<dbReference type="Gene3D" id="2.60.40.10">
    <property type="entry name" value="Immunoglobulins"/>
    <property type="match status" value="1"/>
</dbReference>
<dbReference type="EMBL" id="REGN01013093">
    <property type="protein sequence ID" value="RMZ94374.1"/>
    <property type="molecule type" value="Genomic_DNA"/>
</dbReference>
<dbReference type="STRING" id="10195.A0A3M7P6R0"/>
<dbReference type="GO" id="GO:0008285">
    <property type="term" value="P:negative regulation of cell population proliferation"/>
    <property type="evidence" value="ECO:0007669"/>
    <property type="project" value="InterPro"/>
</dbReference>
<feature type="non-terminal residue" evidence="2">
    <location>
        <position position="1"/>
    </location>
</feature>
<keyword evidence="3" id="KW-1185">Reference proteome</keyword>